<feature type="region of interest" description="Disordered" evidence="2">
    <location>
        <begin position="131"/>
        <end position="163"/>
    </location>
</feature>
<dbReference type="SMART" id="SM00422">
    <property type="entry name" value="HTH_MERR"/>
    <property type="match status" value="1"/>
</dbReference>
<dbReference type="PROSITE" id="PS50937">
    <property type="entry name" value="HTH_MERR_2"/>
    <property type="match status" value="1"/>
</dbReference>
<evidence type="ECO:0000256" key="2">
    <source>
        <dbReference type="SAM" id="MobiDB-lite"/>
    </source>
</evidence>
<dbReference type="InterPro" id="IPR009061">
    <property type="entry name" value="DNA-bd_dom_put_sf"/>
</dbReference>
<feature type="domain" description="HTH merR-type" evidence="3">
    <location>
        <begin position="8"/>
        <end position="75"/>
    </location>
</feature>
<keyword evidence="5" id="KW-1185">Reference proteome</keyword>
<dbReference type="PANTHER" id="PTHR30204">
    <property type="entry name" value="REDOX-CYCLING DRUG-SENSING TRANSCRIPTIONAL ACTIVATOR SOXR"/>
    <property type="match status" value="1"/>
</dbReference>
<feature type="compositionally biased region" description="Basic and acidic residues" evidence="2">
    <location>
        <begin position="137"/>
        <end position="150"/>
    </location>
</feature>
<dbReference type="InterPro" id="IPR047057">
    <property type="entry name" value="MerR_fam"/>
</dbReference>
<dbReference type="AlphaFoldDB" id="A0A927MVN4"/>
<organism evidence="4 5">
    <name type="scientific">Actinopolymorpha pittospori</name>
    <dbReference type="NCBI Taxonomy" id="648752"/>
    <lineage>
        <taxon>Bacteria</taxon>
        <taxon>Bacillati</taxon>
        <taxon>Actinomycetota</taxon>
        <taxon>Actinomycetes</taxon>
        <taxon>Propionibacteriales</taxon>
        <taxon>Actinopolymorphaceae</taxon>
        <taxon>Actinopolymorpha</taxon>
    </lineage>
</organism>
<feature type="compositionally biased region" description="Basic residues" evidence="2">
    <location>
        <begin position="154"/>
        <end position="163"/>
    </location>
</feature>
<accession>A0A927MVN4</accession>
<dbReference type="Pfam" id="PF13411">
    <property type="entry name" value="MerR_1"/>
    <property type="match status" value="1"/>
</dbReference>
<dbReference type="SUPFAM" id="SSF46955">
    <property type="entry name" value="Putative DNA-binding domain"/>
    <property type="match status" value="1"/>
</dbReference>
<protein>
    <submittedName>
        <fullName evidence="4">DNA-binding transcriptional MerR regulator</fullName>
    </submittedName>
</protein>
<evidence type="ECO:0000313" key="5">
    <source>
        <dbReference type="Proteomes" id="UP000638648"/>
    </source>
</evidence>
<dbReference type="InterPro" id="IPR000551">
    <property type="entry name" value="MerR-type_HTH_dom"/>
</dbReference>
<dbReference type="PANTHER" id="PTHR30204:SF58">
    <property type="entry name" value="HTH-TYPE TRANSCRIPTIONAL REGULATOR YFMP"/>
    <property type="match status" value="1"/>
</dbReference>
<dbReference type="Proteomes" id="UP000638648">
    <property type="component" value="Unassembled WGS sequence"/>
</dbReference>
<evidence type="ECO:0000259" key="3">
    <source>
        <dbReference type="PROSITE" id="PS50937"/>
    </source>
</evidence>
<dbReference type="Gene3D" id="1.10.1660.10">
    <property type="match status" value="1"/>
</dbReference>
<gene>
    <name evidence="4" type="ORF">HEB94_004593</name>
</gene>
<evidence type="ECO:0000256" key="1">
    <source>
        <dbReference type="ARBA" id="ARBA00023125"/>
    </source>
</evidence>
<dbReference type="CDD" id="cd04776">
    <property type="entry name" value="HTH_GnyR"/>
    <property type="match status" value="1"/>
</dbReference>
<sequence length="163" mass="18860">MPEAVPRTWTITQLAEEYAVTLRTIRFYEDKGLLRPERRGNQRVFGARDHVRLGLVLRGRRLGFSLGEIATIIDMYDAEPGEVGQLRYLLDQIVVRRTDLEQRRDDIDTTLRELDEVEARCREDLKRLGERVSGAVGEERAARTAKEKPNATRRTQRLGRRDG</sequence>
<dbReference type="GO" id="GO:0003700">
    <property type="term" value="F:DNA-binding transcription factor activity"/>
    <property type="evidence" value="ECO:0007669"/>
    <property type="project" value="InterPro"/>
</dbReference>
<dbReference type="GO" id="GO:0003677">
    <property type="term" value="F:DNA binding"/>
    <property type="evidence" value="ECO:0007669"/>
    <property type="project" value="UniProtKB-KW"/>
</dbReference>
<comment type="caution">
    <text evidence="4">The sequence shown here is derived from an EMBL/GenBank/DDBJ whole genome shotgun (WGS) entry which is preliminary data.</text>
</comment>
<name>A0A927MVN4_9ACTN</name>
<dbReference type="EMBL" id="JADBEM010000001">
    <property type="protein sequence ID" value="MBE1607745.1"/>
    <property type="molecule type" value="Genomic_DNA"/>
</dbReference>
<reference evidence="4" key="1">
    <citation type="submission" date="2020-10" db="EMBL/GenBank/DDBJ databases">
        <title>Sequencing the genomes of 1000 actinobacteria strains.</title>
        <authorList>
            <person name="Klenk H.-P."/>
        </authorList>
    </citation>
    <scope>NUCLEOTIDE SEQUENCE</scope>
    <source>
        <strain evidence="4">DSM 45354</strain>
    </source>
</reference>
<dbReference type="RefSeq" id="WP_192751644.1">
    <property type="nucleotide sequence ID" value="NZ_BAABJL010000040.1"/>
</dbReference>
<evidence type="ECO:0000313" key="4">
    <source>
        <dbReference type="EMBL" id="MBE1607745.1"/>
    </source>
</evidence>
<proteinExistence type="predicted"/>
<keyword evidence="1 4" id="KW-0238">DNA-binding</keyword>